<protein>
    <submittedName>
        <fullName evidence="3">GTP pyrophosphokinase</fullName>
    </submittedName>
</protein>
<dbReference type="EMBL" id="STFF01000010">
    <property type="protein sequence ID" value="THU33013.1"/>
    <property type="molecule type" value="Genomic_DNA"/>
</dbReference>
<dbReference type="SUPFAM" id="SSF81301">
    <property type="entry name" value="Nucleotidyltransferase"/>
    <property type="match status" value="1"/>
</dbReference>
<dbReference type="InterPro" id="IPR007685">
    <property type="entry name" value="RelA_SpoT"/>
</dbReference>
<comment type="caution">
    <text evidence="3">The sequence shown here is derived from an EMBL/GenBank/DDBJ whole genome shotgun (WGS) entry which is preliminary data.</text>
</comment>
<accession>A0A4S8HDR8</accession>
<dbReference type="Proteomes" id="UP000306918">
    <property type="component" value="Unassembled WGS sequence"/>
</dbReference>
<dbReference type="GO" id="GO:0015969">
    <property type="term" value="P:guanosine tetraphosphate metabolic process"/>
    <property type="evidence" value="ECO:0007669"/>
    <property type="project" value="InterPro"/>
</dbReference>
<proteinExistence type="predicted"/>
<evidence type="ECO:0000313" key="4">
    <source>
        <dbReference type="Proteomes" id="UP000306918"/>
    </source>
</evidence>
<dbReference type="PANTHER" id="PTHR41773">
    <property type="entry name" value="GTP PYROPHOSPHATASE-RELATED"/>
    <property type="match status" value="1"/>
</dbReference>
<reference evidence="3 4" key="1">
    <citation type="submission" date="2019-04" db="EMBL/GenBank/DDBJ databases">
        <title>Niastella caeni sp. nov., isolated from activated sludge.</title>
        <authorList>
            <person name="Sheng M."/>
        </authorList>
    </citation>
    <scope>NUCLEOTIDE SEQUENCE [LARGE SCALE GENOMIC DNA]</scope>
    <source>
        <strain evidence="3 4">HX-2-15</strain>
    </source>
</reference>
<evidence type="ECO:0000313" key="3">
    <source>
        <dbReference type="EMBL" id="THU33013.1"/>
    </source>
</evidence>
<dbReference type="InterPro" id="IPR043519">
    <property type="entry name" value="NT_sf"/>
</dbReference>
<dbReference type="Pfam" id="PF04607">
    <property type="entry name" value="RelA_SpoT"/>
    <property type="match status" value="1"/>
</dbReference>
<dbReference type="OrthoDB" id="656667at2"/>
<dbReference type="PANTHER" id="PTHR41773:SF1">
    <property type="entry name" value="RELA_SPOT DOMAIN-CONTAINING PROTEIN"/>
    <property type="match status" value="1"/>
</dbReference>
<dbReference type="RefSeq" id="WP_136580203.1">
    <property type="nucleotide sequence ID" value="NZ_STFF01000010.1"/>
</dbReference>
<organism evidence="3 4">
    <name type="scientific">Niastella caeni</name>
    <dbReference type="NCBI Taxonomy" id="2569763"/>
    <lineage>
        <taxon>Bacteria</taxon>
        <taxon>Pseudomonadati</taxon>
        <taxon>Bacteroidota</taxon>
        <taxon>Chitinophagia</taxon>
        <taxon>Chitinophagales</taxon>
        <taxon>Chitinophagaceae</taxon>
        <taxon>Niastella</taxon>
    </lineage>
</organism>
<feature type="domain" description="RelA/SpoT" evidence="2">
    <location>
        <begin position="67"/>
        <end position="208"/>
    </location>
</feature>
<feature type="coiled-coil region" evidence="1">
    <location>
        <begin position="232"/>
        <end position="270"/>
    </location>
</feature>
<evidence type="ECO:0000256" key="1">
    <source>
        <dbReference type="SAM" id="Coils"/>
    </source>
</evidence>
<dbReference type="Gene3D" id="3.30.460.10">
    <property type="entry name" value="Beta Polymerase, domain 2"/>
    <property type="match status" value="1"/>
</dbReference>
<keyword evidence="4" id="KW-1185">Reference proteome</keyword>
<keyword evidence="1" id="KW-0175">Coiled coil</keyword>
<dbReference type="AlphaFoldDB" id="A0A4S8HDR8"/>
<dbReference type="CDD" id="cd05399">
    <property type="entry name" value="NT_Rel-Spo_like"/>
    <property type="match status" value="1"/>
</dbReference>
<gene>
    <name evidence="3" type="ORF">FAM09_26585</name>
</gene>
<dbReference type="GO" id="GO:0016301">
    <property type="term" value="F:kinase activity"/>
    <property type="evidence" value="ECO:0007669"/>
    <property type="project" value="UniProtKB-KW"/>
</dbReference>
<name>A0A4S8HDR8_9BACT</name>
<dbReference type="SMART" id="SM00954">
    <property type="entry name" value="RelA_SpoT"/>
    <property type="match status" value="1"/>
</dbReference>
<sequence>MKSVVKQEEFLKKYNIDIKVFKDTTLVWEDLNKIYLDYCKEIPKLEASAIYIFNNLMKVADVHSVRYRIKDAEHVVEKVIRKRIKDPQKVITIDNYKTELTDLIGVRALHLFKEQWNSIHEFITATWDLKEIPVANFREGDSAEYKKKFEEAGCELKEHPFGYRSVHYIVETKPAKKTYFSEIQVRTIFEEAWSEIDHTIRYPYDQDNLLFGQFLLILNRLAGSADEMGTYISYLKRELQEKENKHRQAITEKDTLIQQLEQKIKELKLKEPDLKFITEALNKLKLPIIDTSGFKVPDLSWLDKIKPITLTSFPTLDLESSSITWMDRIKASDEKGGKSKDKKKD</sequence>
<evidence type="ECO:0000259" key="2">
    <source>
        <dbReference type="SMART" id="SM00954"/>
    </source>
</evidence>
<keyword evidence="3" id="KW-0808">Transferase</keyword>
<keyword evidence="3" id="KW-0418">Kinase</keyword>